<evidence type="ECO:0000313" key="2">
    <source>
        <dbReference type="Proteomes" id="UP001605036"/>
    </source>
</evidence>
<keyword evidence="2" id="KW-1185">Reference proteome</keyword>
<reference evidence="1 2" key="1">
    <citation type="submission" date="2024-09" db="EMBL/GenBank/DDBJ databases">
        <title>Chromosome-scale assembly of Riccia fluitans.</title>
        <authorList>
            <person name="Paukszto L."/>
            <person name="Sawicki J."/>
            <person name="Karawczyk K."/>
            <person name="Piernik-Szablinska J."/>
            <person name="Szczecinska M."/>
            <person name="Mazdziarz M."/>
        </authorList>
    </citation>
    <scope>NUCLEOTIDE SEQUENCE [LARGE SCALE GENOMIC DNA]</scope>
    <source>
        <strain evidence="1">Rf_01</strain>
        <tissue evidence="1">Aerial parts of the thallus</tissue>
    </source>
</reference>
<gene>
    <name evidence="1" type="ORF">R1flu_027559</name>
</gene>
<proteinExistence type="predicted"/>
<protein>
    <submittedName>
        <fullName evidence="1">Uncharacterized protein</fullName>
    </submittedName>
</protein>
<comment type="caution">
    <text evidence="1">The sequence shown here is derived from an EMBL/GenBank/DDBJ whole genome shotgun (WGS) entry which is preliminary data.</text>
</comment>
<name>A0ABD1XM10_9MARC</name>
<sequence length="197" mass="23716">MQRIRYSAPRPWPDTFSLVEAVEVKNNELSPTKVIEHIGRVGIIPHIWNKEKQDWYVDILEFMCIRTVQRQNEKVMGPFKYISGIEDFVLLEDFKRIQFWFPKFLRQDKENETFFNSTAIWIWTFGCYETFSSTAIWIWTFGCYCKALEGQNDVYPPVKNNAFVVMACRLKSMKELAREVMKRNYQEHQEMEKMRQQ</sequence>
<accession>A0ABD1XM10</accession>
<evidence type="ECO:0000313" key="1">
    <source>
        <dbReference type="EMBL" id="KAL2608986.1"/>
    </source>
</evidence>
<dbReference type="EMBL" id="JBHFFA010000008">
    <property type="protein sequence ID" value="KAL2608986.1"/>
    <property type="molecule type" value="Genomic_DNA"/>
</dbReference>
<dbReference type="AlphaFoldDB" id="A0ABD1XM10"/>
<organism evidence="1 2">
    <name type="scientific">Riccia fluitans</name>
    <dbReference type="NCBI Taxonomy" id="41844"/>
    <lineage>
        <taxon>Eukaryota</taxon>
        <taxon>Viridiplantae</taxon>
        <taxon>Streptophyta</taxon>
        <taxon>Embryophyta</taxon>
        <taxon>Marchantiophyta</taxon>
        <taxon>Marchantiopsida</taxon>
        <taxon>Marchantiidae</taxon>
        <taxon>Marchantiales</taxon>
        <taxon>Ricciaceae</taxon>
        <taxon>Riccia</taxon>
    </lineage>
</organism>
<dbReference type="Proteomes" id="UP001605036">
    <property type="component" value="Unassembled WGS sequence"/>
</dbReference>